<dbReference type="AlphaFoldDB" id="A0A164QJ66"/>
<name>A0A164QJ66_9CRUS</name>
<gene>
    <name evidence="2" type="ORF">APZ42_028415</name>
</gene>
<reference evidence="2 3" key="1">
    <citation type="submission" date="2016-03" db="EMBL/GenBank/DDBJ databases">
        <title>EvidentialGene: Evidence-directed Construction of Genes on Genomes.</title>
        <authorList>
            <person name="Gilbert D.G."/>
            <person name="Choi J.-H."/>
            <person name="Mockaitis K."/>
            <person name="Colbourne J."/>
            <person name="Pfrender M."/>
        </authorList>
    </citation>
    <scope>NUCLEOTIDE SEQUENCE [LARGE SCALE GENOMIC DNA]</scope>
    <source>
        <strain evidence="2 3">Xinb3</strain>
        <tissue evidence="2">Complete organism</tissue>
    </source>
</reference>
<proteinExistence type="predicted"/>
<evidence type="ECO:0000313" key="3">
    <source>
        <dbReference type="Proteomes" id="UP000076858"/>
    </source>
</evidence>
<comment type="caution">
    <text evidence="2">The sequence shown here is derived from an EMBL/GenBank/DDBJ whole genome shotgun (WGS) entry which is preliminary data.</text>
</comment>
<organism evidence="2 3">
    <name type="scientific">Daphnia magna</name>
    <dbReference type="NCBI Taxonomy" id="35525"/>
    <lineage>
        <taxon>Eukaryota</taxon>
        <taxon>Metazoa</taxon>
        <taxon>Ecdysozoa</taxon>
        <taxon>Arthropoda</taxon>
        <taxon>Crustacea</taxon>
        <taxon>Branchiopoda</taxon>
        <taxon>Diplostraca</taxon>
        <taxon>Cladocera</taxon>
        <taxon>Anomopoda</taxon>
        <taxon>Daphniidae</taxon>
        <taxon>Daphnia</taxon>
    </lineage>
</organism>
<protein>
    <recommendedName>
        <fullName evidence="1">CxC3 like cysteine cluster domain-containing protein</fullName>
    </recommendedName>
</protein>
<evidence type="ECO:0000259" key="1">
    <source>
        <dbReference type="Pfam" id="PF18804"/>
    </source>
</evidence>
<sequence length="210" mass="23532">MTVTVYNIILLGYQSPKSLHQQVPFGLQLMVYIFTRGEAKPYSRFAKVGYPLSIVLPEEQTVSGILWRPGQTLSGTSRSEINCGLTKEVYITKEGLFVFNTTDFMSSVCNASHLATKEEYMCFGYWPSSSSNNNSFIEEDLLCLWKSRLVTIGLILSIARFSTVLEGSLNISSIPRTKKFSDVTGLAKFHTVCTPMLTESYTAFLQQKSE</sequence>
<accession>A0A164QJ66</accession>
<feature type="domain" description="CxC3 like cysteine cluster" evidence="1">
    <location>
        <begin position="78"/>
        <end position="146"/>
    </location>
</feature>
<dbReference type="EMBL" id="LRGB01002387">
    <property type="protein sequence ID" value="KZS07803.1"/>
    <property type="molecule type" value="Genomic_DNA"/>
</dbReference>
<evidence type="ECO:0000313" key="2">
    <source>
        <dbReference type="EMBL" id="KZS07803.1"/>
    </source>
</evidence>
<dbReference type="InterPro" id="IPR040564">
    <property type="entry name" value="CxC3-like"/>
</dbReference>
<dbReference type="Proteomes" id="UP000076858">
    <property type="component" value="Unassembled WGS sequence"/>
</dbReference>
<keyword evidence="3" id="KW-1185">Reference proteome</keyword>
<dbReference type="Pfam" id="PF18804">
    <property type="entry name" value="CxC3"/>
    <property type="match status" value="1"/>
</dbReference>